<keyword evidence="1" id="KW-0378">Hydrolase</keyword>
<keyword evidence="2" id="KW-1185">Reference proteome</keyword>
<dbReference type="PANTHER" id="PTHR36513:SF1">
    <property type="entry name" value="TRANSMEMBRANE PROTEIN"/>
    <property type="match status" value="1"/>
</dbReference>
<organism evidence="1 2">
    <name type="scientific">Kaistella carnis</name>
    <dbReference type="NCBI Taxonomy" id="1241979"/>
    <lineage>
        <taxon>Bacteria</taxon>
        <taxon>Pseudomonadati</taxon>
        <taxon>Bacteroidota</taxon>
        <taxon>Flavobacteriia</taxon>
        <taxon>Flavobacteriales</taxon>
        <taxon>Weeksellaceae</taxon>
        <taxon>Chryseobacterium group</taxon>
        <taxon>Kaistella</taxon>
    </lineage>
</organism>
<dbReference type="OrthoDB" id="9797755at2"/>
<reference evidence="2" key="1">
    <citation type="submission" date="2018-11" db="EMBL/GenBank/DDBJ databases">
        <title>Proposal to divide the Flavobacteriaceae and reorganize its genera based on Amino Acid Identity values calculated from whole genome sequences.</title>
        <authorList>
            <person name="Nicholson A.C."/>
            <person name="Gulvik C.A."/>
            <person name="Whitney A.M."/>
            <person name="Humrighouse B.W."/>
            <person name="Bell M."/>
            <person name="Holmes B."/>
            <person name="Steigerwalt A.G."/>
            <person name="Villarma A."/>
            <person name="Sheth M."/>
            <person name="Batra D."/>
            <person name="Pryor J."/>
            <person name="Bernardet J.-F."/>
            <person name="Hugo C."/>
            <person name="Kampfer P."/>
            <person name="Newman J.D."/>
            <person name="McQuiston J.R."/>
        </authorList>
    </citation>
    <scope>NUCLEOTIDE SEQUENCE [LARGE SCALE GENOMIC DNA]</scope>
    <source>
        <strain evidence="2">G0081</strain>
    </source>
</reference>
<dbReference type="Pfam" id="PF05990">
    <property type="entry name" value="DUF900"/>
    <property type="match status" value="1"/>
</dbReference>
<dbReference type="EMBL" id="CP034159">
    <property type="protein sequence ID" value="AZI34180.1"/>
    <property type="molecule type" value="Genomic_DNA"/>
</dbReference>
<dbReference type="RefSeq" id="WP_125025816.1">
    <property type="nucleotide sequence ID" value="NZ_CP034159.1"/>
</dbReference>
<evidence type="ECO:0000313" key="2">
    <source>
        <dbReference type="Proteomes" id="UP000270185"/>
    </source>
</evidence>
<proteinExistence type="predicted"/>
<dbReference type="InterPro" id="IPR010297">
    <property type="entry name" value="DUF900_hydrolase"/>
</dbReference>
<dbReference type="GO" id="GO:0016787">
    <property type="term" value="F:hydrolase activity"/>
    <property type="evidence" value="ECO:0007669"/>
    <property type="project" value="UniProtKB-KW"/>
</dbReference>
<gene>
    <name evidence="1" type="ORF">EIB73_13785</name>
</gene>
<name>A0A3G8XLE5_9FLAO</name>
<protein>
    <submittedName>
        <fullName evidence="1">Alpha/beta hydrolase</fullName>
    </submittedName>
</protein>
<evidence type="ECO:0000313" key="1">
    <source>
        <dbReference type="EMBL" id="AZI34180.1"/>
    </source>
</evidence>
<dbReference type="Proteomes" id="UP000270185">
    <property type="component" value="Chromosome"/>
</dbReference>
<dbReference type="KEGG" id="ccas:EIB73_13785"/>
<accession>A0A3G8XLE5</accession>
<sequence>MAVFILSNRQILFEESKESFSNEEVSVPNFRIAKCNFEGWKEPTKEESKKKNYKGRNILDYKILSEPEKSGYQEVLEVLKKEKKFGDSKLTSANLGGTQRMFYDLYKEMSATKERNDVLIFIHGYAYTFDQELQAIIELKKLYIDNVKSPVNHILFISWPASSSIFPLTYFDDKAASINSGNSLLRLFYFYTQFLKDIFSDKQLTPCLQRVHIMAHSLGNRLLQSMLYSLKTDNILRVIDQVVLLSADVSFKVFENSEESFVKLPLLANRISIYINRKDAVLGLSQFTKNILAPRLGKMGPTGISEGEKVISVIDCTEVKNDLKPTFKFQVGNHWNYLSSSDVQADILSVLNDTDQNLIAKRSKVSDQMYLLT</sequence>
<dbReference type="AlphaFoldDB" id="A0A3G8XLE5"/>
<dbReference type="PANTHER" id="PTHR36513">
    <property type="entry name" value="ABC TRANSMEMBRANE TYPE-1 DOMAIN-CONTAINING PROTEIN"/>
    <property type="match status" value="1"/>
</dbReference>